<gene>
    <name evidence="1" type="ORF">BGW38_003566</name>
</gene>
<accession>A0A9P6KHK5</accession>
<dbReference type="Proteomes" id="UP000780801">
    <property type="component" value="Unassembled WGS sequence"/>
</dbReference>
<name>A0A9P6KHK5_9FUNG</name>
<dbReference type="EMBL" id="JAABOA010000237">
    <property type="protein sequence ID" value="KAF9585173.1"/>
    <property type="molecule type" value="Genomic_DNA"/>
</dbReference>
<evidence type="ECO:0000313" key="1">
    <source>
        <dbReference type="EMBL" id="KAF9585173.1"/>
    </source>
</evidence>
<sequence>MDNTVDSKIDRGKILWRSERSKPSVFCLIDPTNSNNKRMFVAPRWDQNEGSNIKQTSTLWQEYNSIYDMPYSRGTKCYTMPALDSCSDLQDGEKLGSYLNSIYGELNVSSRDCRVAYYDFFY</sequence>
<reference evidence="1" key="1">
    <citation type="journal article" date="2020" name="Fungal Divers.">
        <title>Resolving the Mortierellaceae phylogeny through synthesis of multi-gene phylogenetics and phylogenomics.</title>
        <authorList>
            <person name="Vandepol N."/>
            <person name="Liber J."/>
            <person name="Desiro A."/>
            <person name="Na H."/>
            <person name="Kennedy M."/>
            <person name="Barry K."/>
            <person name="Grigoriev I.V."/>
            <person name="Miller A.N."/>
            <person name="O'Donnell K."/>
            <person name="Stajich J.E."/>
            <person name="Bonito G."/>
        </authorList>
    </citation>
    <scope>NUCLEOTIDE SEQUENCE</scope>
    <source>
        <strain evidence="1">KOD1015</strain>
    </source>
</reference>
<comment type="caution">
    <text evidence="1">The sequence shown here is derived from an EMBL/GenBank/DDBJ whole genome shotgun (WGS) entry which is preliminary data.</text>
</comment>
<protein>
    <submittedName>
        <fullName evidence="1">Uncharacterized protein</fullName>
    </submittedName>
</protein>
<organism evidence="1 2">
    <name type="scientific">Lunasporangiospora selenospora</name>
    <dbReference type="NCBI Taxonomy" id="979761"/>
    <lineage>
        <taxon>Eukaryota</taxon>
        <taxon>Fungi</taxon>
        <taxon>Fungi incertae sedis</taxon>
        <taxon>Mucoromycota</taxon>
        <taxon>Mortierellomycotina</taxon>
        <taxon>Mortierellomycetes</taxon>
        <taxon>Mortierellales</taxon>
        <taxon>Mortierellaceae</taxon>
        <taxon>Lunasporangiospora</taxon>
    </lineage>
</organism>
<keyword evidence="2" id="KW-1185">Reference proteome</keyword>
<dbReference type="AlphaFoldDB" id="A0A9P6KHK5"/>
<proteinExistence type="predicted"/>
<evidence type="ECO:0000313" key="2">
    <source>
        <dbReference type="Proteomes" id="UP000780801"/>
    </source>
</evidence>